<protein>
    <recommendedName>
        <fullName evidence="1">DUF1254 domain-containing protein</fullName>
    </recommendedName>
</protein>
<dbReference type="AlphaFoldDB" id="A0A5C6D791"/>
<dbReference type="RefSeq" id="WP_231616056.1">
    <property type="nucleotide sequence ID" value="NZ_SJPV01000018.1"/>
</dbReference>
<name>A0A5C6D791_9BACT</name>
<dbReference type="Pfam" id="PF06863">
    <property type="entry name" value="DUF1254"/>
    <property type="match status" value="1"/>
</dbReference>
<evidence type="ECO:0000313" key="2">
    <source>
        <dbReference type="EMBL" id="TWU31106.1"/>
    </source>
</evidence>
<dbReference type="PANTHER" id="PTHR36509:SF2">
    <property type="entry name" value="BLL3101 PROTEIN"/>
    <property type="match status" value="1"/>
</dbReference>
<dbReference type="InterPro" id="IPR010679">
    <property type="entry name" value="DUF1254"/>
</dbReference>
<sequence length="311" mass="34080">MIPKVGNNADSVAGSFFGNRMDRSVIEMQRLFLAIVSCVALTGLTDAANVLGQELTPVEAQTIAREATIYGYPIVESYRTLHAFAIDREGDEFKAPLNTLKHEANVFTPAENGVVTANADTPYSFLWMDLRDEPVVLGVPAMEEGRYYSIQLTDLFKFNFDYIGSRVTGNSAGQYLIAGPSWTGETPAGISKVIRCDTEFAFAIYRTQLLGPDDLENVKDIQNQYTATALSEYADRAKTDDAPDTVFSTPMPAEDSDLAFFSTLNFALPFCPSDESEQELMTRLARIGVSPIPIGTASVIATRLVIHRIGM</sequence>
<dbReference type="Proteomes" id="UP000319143">
    <property type="component" value="Unassembled WGS sequence"/>
</dbReference>
<accession>A0A5C6D791</accession>
<comment type="caution">
    <text evidence="2">The sequence shown here is derived from an EMBL/GenBank/DDBJ whole genome shotgun (WGS) entry which is preliminary data.</text>
</comment>
<evidence type="ECO:0000313" key="3">
    <source>
        <dbReference type="Proteomes" id="UP000319143"/>
    </source>
</evidence>
<dbReference type="PANTHER" id="PTHR36509">
    <property type="entry name" value="BLL3101 PROTEIN"/>
    <property type="match status" value="1"/>
</dbReference>
<dbReference type="Gene3D" id="2.60.40.1610">
    <property type="entry name" value="Domain of unknown function DUF1254"/>
    <property type="match status" value="1"/>
</dbReference>
<proteinExistence type="predicted"/>
<keyword evidence="3" id="KW-1185">Reference proteome</keyword>
<dbReference type="SUPFAM" id="SSF160935">
    <property type="entry name" value="VPA0735-like"/>
    <property type="match status" value="1"/>
</dbReference>
<reference evidence="2 3" key="1">
    <citation type="submission" date="2019-02" db="EMBL/GenBank/DDBJ databases">
        <title>Deep-cultivation of Planctomycetes and their phenomic and genomic characterization uncovers novel biology.</title>
        <authorList>
            <person name="Wiegand S."/>
            <person name="Jogler M."/>
            <person name="Boedeker C."/>
            <person name="Pinto D."/>
            <person name="Vollmers J."/>
            <person name="Rivas-Marin E."/>
            <person name="Kohn T."/>
            <person name="Peeters S.H."/>
            <person name="Heuer A."/>
            <person name="Rast P."/>
            <person name="Oberbeckmann S."/>
            <person name="Bunk B."/>
            <person name="Jeske O."/>
            <person name="Meyerdierks A."/>
            <person name="Storesund J.E."/>
            <person name="Kallscheuer N."/>
            <person name="Luecker S."/>
            <person name="Lage O.M."/>
            <person name="Pohl T."/>
            <person name="Merkel B.J."/>
            <person name="Hornburger P."/>
            <person name="Mueller R.-W."/>
            <person name="Bruemmer F."/>
            <person name="Labrenz M."/>
            <person name="Spormann A.M."/>
            <person name="Op Den Camp H."/>
            <person name="Overmann J."/>
            <person name="Amann R."/>
            <person name="Jetten M.S.M."/>
            <person name="Mascher T."/>
            <person name="Medema M.H."/>
            <person name="Devos D.P."/>
            <person name="Kaster A.-K."/>
            <person name="Ovreas L."/>
            <person name="Rohde M."/>
            <person name="Galperin M.Y."/>
            <person name="Jogler C."/>
        </authorList>
    </citation>
    <scope>NUCLEOTIDE SEQUENCE [LARGE SCALE GENOMIC DNA]</scope>
    <source>
        <strain evidence="2 3">Poly41</strain>
    </source>
</reference>
<dbReference type="InterPro" id="IPR037050">
    <property type="entry name" value="DUF1254_sf"/>
</dbReference>
<gene>
    <name evidence="2" type="ORF">Poly41_62950</name>
</gene>
<feature type="domain" description="DUF1254" evidence="1">
    <location>
        <begin position="98"/>
        <end position="228"/>
    </location>
</feature>
<evidence type="ECO:0000259" key="1">
    <source>
        <dbReference type="Pfam" id="PF06863"/>
    </source>
</evidence>
<organism evidence="2 3">
    <name type="scientific">Novipirellula artificiosorum</name>
    <dbReference type="NCBI Taxonomy" id="2528016"/>
    <lineage>
        <taxon>Bacteria</taxon>
        <taxon>Pseudomonadati</taxon>
        <taxon>Planctomycetota</taxon>
        <taxon>Planctomycetia</taxon>
        <taxon>Pirellulales</taxon>
        <taxon>Pirellulaceae</taxon>
        <taxon>Novipirellula</taxon>
    </lineage>
</organism>
<dbReference type="EMBL" id="SJPV01000018">
    <property type="protein sequence ID" value="TWU31106.1"/>
    <property type="molecule type" value="Genomic_DNA"/>
</dbReference>